<dbReference type="Gene3D" id="1.20.1250.20">
    <property type="entry name" value="MFS general substrate transporter like domains"/>
    <property type="match status" value="2"/>
</dbReference>
<feature type="transmembrane region" description="Helical" evidence="8">
    <location>
        <begin position="360"/>
        <end position="378"/>
    </location>
</feature>
<organism evidence="10 11">
    <name type="scientific">Ephemerocybe angulata</name>
    <dbReference type="NCBI Taxonomy" id="980116"/>
    <lineage>
        <taxon>Eukaryota</taxon>
        <taxon>Fungi</taxon>
        <taxon>Dikarya</taxon>
        <taxon>Basidiomycota</taxon>
        <taxon>Agaricomycotina</taxon>
        <taxon>Agaricomycetes</taxon>
        <taxon>Agaricomycetidae</taxon>
        <taxon>Agaricales</taxon>
        <taxon>Agaricineae</taxon>
        <taxon>Psathyrellaceae</taxon>
        <taxon>Ephemerocybe</taxon>
    </lineage>
</organism>
<dbReference type="Pfam" id="PF07690">
    <property type="entry name" value="MFS_1"/>
    <property type="match status" value="1"/>
</dbReference>
<evidence type="ECO:0000313" key="10">
    <source>
        <dbReference type="EMBL" id="KAF6764355.1"/>
    </source>
</evidence>
<dbReference type="EMBL" id="JACGCI010000004">
    <property type="protein sequence ID" value="KAF6764355.1"/>
    <property type="molecule type" value="Genomic_DNA"/>
</dbReference>
<name>A0A8H6IEX8_9AGAR</name>
<feature type="region of interest" description="Disordered" evidence="7">
    <location>
        <begin position="474"/>
        <end position="494"/>
    </location>
</feature>
<reference evidence="10 11" key="1">
    <citation type="submission" date="2020-07" db="EMBL/GenBank/DDBJ databases">
        <title>Comparative genomics of pyrophilous fungi reveals a link between fire events and developmental genes.</title>
        <authorList>
            <consortium name="DOE Joint Genome Institute"/>
            <person name="Steindorff A.S."/>
            <person name="Carver A."/>
            <person name="Calhoun S."/>
            <person name="Stillman K."/>
            <person name="Liu H."/>
            <person name="Lipzen A."/>
            <person name="Pangilinan J."/>
            <person name="Labutti K."/>
            <person name="Bruns T.D."/>
            <person name="Grigoriev I.V."/>
        </authorList>
    </citation>
    <scope>NUCLEOTIDE SEQUENCE [LARGE SCALE GENOMIC DNA]</scope>
    <source>
        <strain evidence="10 11">CBS 144469</strain>
    </source>
</reference>
<dbReference type="PANTHER" id="PTHR23514">
    <property type="entry name" value="BYPASS OF STOP CODON PROTEIN 6"/>
    <property type="match status" value="1"/>
</dbReference>
<keyword evidence="11" id="KW-1185">Reference proteome</keyword>
<gene>
    <name evidence="10" type="ORF">DFP72DRAFT_421016</name>
</gene>
<evidence type="ECO:0000259" key="9">
    <source>
        <dbReference type="PROSITE" id="PS50850"/>
    </source>
</evidence>
<dbReference type="SUPFAM" id="SSF103473">
    <property type="entry name" value="MFS general substrate transporter"/>
    <property type="match status" value="1"/>
</dbReference>
<dbReference type="OrthoDB" id="413079at2759"/>
<dbReference type="Proteomes" id="UP000521943">
    <property type="component" value="Unassembled WGS sequence"/>
</dbReference>
<dbReference type="GO" id="GO:0012505">
    <property type="term" value="C:endomembrane system"/>
    <property type="evidence" value="ECO:0007669"/>
    <property type="project" value="UniProtKB-SubCell"/>
</dbReference>
<feature type="transmembrane region" description="Helical" evidence="8">
    <location>
        <begin position="211"/>
        <end position="231"/>
    </location>
</feature>
<feature type="domain" description="Major facilitator superfamily (MFS) profile" evidence="9">
    <location>
        <begin position="295"/>
        <end position="494"/>
    </location>
</feature>
<evidence type="ECO:0000256" key="1">
    <source>
        <dbReference type="ARBA" id="ARBA00004127"/>
    </source>
</evidence>
<sequence length="494" mass="52671">MSDEKQPQSSHSEAPLQGANDGSALLDSEELKRSVTADVKVEEEETTSSGARTPNGRTRKQLIASNLQFGALCVSMIVLGWNDGSTGPLIPRMRKVYNVGYLVVSLIFVVACVGFILGALANVWLTDRLGFGKVIVLGAHSPVIWAGCQTLSSRTGAALQLITYSVQSAAPPFAAFVVVNLFNGFGGALQDSQANGFVGSLSHYQETKMGILHAAYGVGAFAAPLVATQFAQMERWSFHYLTSLGLAVINTIILAVVFRFKEHGECLAAGGEDVHVSTASQEKGKFGQIMKNRSVHLLAFFILFYVGVEVTIGGWIVTFIIEDRHGGPSSGYVSSGFFGGLTLGRVVLLPINKWVGERNVFFIYAALAFGLDFVIWFVPSLVGNAVTVSIIGMLLGPMYPIAMNQASRILPPWLLTGAIGWIGGFGQAGSALIPFITGAISEKHGIKSLHPLLVAMMGAMIVLFALTPNHPPPELARPSTLESEGTDVKEKVTA</sequence>
<dbReference type="AlphaFoldDB" id="A0A8H6IEX8"/>
<dbReference type="InterPro" id="IPR036259">
    <property type="entry name" value="MFS_trans_sf"/>
</dbReference>
<evidence type="ECO:0000256" key="5">
    <source>
        <dbReference type="ARBA" id="ARBA00022989"/>
    </source>
</evidence>
<dbReference type="InterPro" id="IPR011701">
    <property type="entry name" value="MFS"/>
</dbReference>
<feature type="transmembrane region" description="Helical" evidence="8">
    <location>
        <begin position="62"/>
        <end position="81"/>
    </location>
</feature>
<evidence type="ECO:0000256" key="6">
    <source>
        <dbReference type="ARBA" id="ARBA00023136"/>
    </source>
</evidence>
<dbReference type="InterPro" id="IPR051788">
    <property type="entry name" value="MFS_Transporter"/>
</dbReference>
<accession>A0A8H6IEX8</accession>
<dbReference type="GO" id="GO:0016020">
    <property type="term" value="C:membrane"/>
    <property type="evidence" value="ECO:0007669"/>
    <property type="project" value="TreeGrafter"/>
</dbReference>
<feature type="transmembrane region" description="Helical" evidence="8">
    <location>
        <begin position="329"/>
        <end position="348"/>
    </location>
</feature>
<evidence type="ECO:0000256" key="3">
    <source>
        <dbReference type="ARBA" id="ARBA00022448"/>
    </source>
</evidence>
<keyword evidence="3" id="KW-0813">Transport</keyword>
<feature type="transmembrane region" description="Helical" evidence="8">
    <location>
        <begin position="414"/>
        <end position="436"/>
    </location>
</feature>
<dbReference type="PROSITE" id="PS50850">
    <property type="entry name" value="MFS"/>
    <property type="match status" value="1"/>
</dbReference>
<evidence type="ECO:0000256" key="8">
    <source>
        <dbReference type="SAM" id="Phobius"/>
    </source>
</evidence>
<proteinExistence type="inferred from homology"/>
<feature type="transmembrane region" description="Helical" evidence="8">
    <location>
        <begin position="101"/>
        <end position="125"/>
    </location>
</feature>
<dbReference type="GO" id="GO:0022857">
    <property type="term" value="F:transmembrane transporter activity"/>
    <property type="evidence" value="ECO:0007669"/>
    <property type="project" value="InterPro"/>
</dbReference>
<dbReference type="FunFam" id="1.20.1250.20:FF:000286">
    <property type="entry name" value="MFS efflux transporter"/>
    <property type="match status" value="1"/>
</dbReference>
<comment type="subcellular location">
    <subcellularLocation>
        <location evidence="1">Endomembrane system</location>
        <topology evidence="1">Multi-pass membrane protein</topology>
    </subcellularLocation>
</comment>
<keyword evidence="6 8" id="KW-0472">Membrane</keyword>
<feature type="compositionally biased region" description="Polar residues" evidence="7">
    <location>
        <begin position="47"/>
        <end position="56"/>
    </location>
</feature>
<comment type="similarity">
    <text evidence="2">Belongs to the major facilitator superfamily.</text>
</comment>
<comment type="caution">
    <text evidence="10">The sequence shown here is derived from an EMBL/GenBank/DDBJ whole genome shotgun (WGS) entry which is preliminary data.</text>
</comment>
<protein>
    <submittedName>
        <fullName evidence="10">Major facilitator superfamily domain-containing protein</fullName>
    </submittedName>
</protein>
<dbReference type="InterPro" id="IPR020846">
    <property type="entry name" value="MFS_dom"/>
</dbReference>
<feature type="transmembrane region" description="Helical" evidence="8">
    <location>
        <begin position="237"/>
        <end position="258"/>
    </location>
</feature>
<keyword evidence="4 8" id="KW-0812">Transmembrane</keyword>
<evidence type="ECO:0000256" key="2">
    <source>
        <dbReference type="ARBA" id="ARBA00008335"/>
    </source>
</evidence>
<evidence type="ECO:0000256" key="7">
    <source>
        <dbReference type="SAM" id="MobiDB-lite"/>
    </source>
</evidence>
<keyword evidence="5 8" id="KW-1133">Transmembrane helix</keyword>
<evidence type="ECO:0000313" key="11">
    <source>
        <dbReference type="Proteomes" id="UP000521943"/>
    </source>
</evidence>
<feature type="transmembrane region" description="Helical" evidence="8">
    <location>
        <begin position="295"/>
        <end position="317"/>
    </location>
</feature>
<feature type="transmembrane region" description="Helical" evidence="8">
    <location>
        <begin position="448"/>
        <end position="467"/>
    </location>
</feature>
<feature type="region of interest" description="Disordered" evidence="7">
    <location>
        <begin position="1"/>
        <end position="57"/>
    </location>
</feature>
<dbReference type="PANTHER" id="PTHR23514:SF3">
    <property type="entry name" value="BYPASS OF STOP CODON PROTEIN 6"/>
    <property type="match status" value="1"/>
</dbReference>
<evidence type="ECO:0000256" key="4">
    <source>
        <dbReference type="ARBA" id="ARBA00022692"/>
    </source>
</evidence>